<sequence>MEKLSYYICHPYARCARSVSIPAPVYYAHLAAYRAKNHVMSKVDVSSSSSDSSMGRADSVASRQYVEAVKGLDSLQAAMYFV</sequence>
<reference evidence="2 3" key="1">
    <citation type="journal article" date="2023" name="Arcadia Sci">
        <title>De novo assembly of a long-read Amblyomma americanum tick genome.</title>
        <authorList>
            <person name="Chou S."/>
            <person name="Poskanzer K.E."/>
            <person name="Rollins M."/>
            <person name="Thuy-Boun P.S."/>
        </authorList>
    </citation>
    <scope>NUCLEOTIDE SEQUENCE [LARGE SCALE GENOMIC DNA]</scope>
    <source>
        <strain evidence="2">F_SG_1</strain>
        <tissue evidence="2">Salivary glands</tissue>
    </source>
</reference>
<name>A0AAQ4EYS1_AMBAM</name>
<gene>
    <name evidence="2" type="ORF">V5799_018728</name>
</gene>
<evidence type="ECO:0000313" key="2">
    <source>
        <dbReference type="EMBL" id="KAK8779930.1"/>
    </source>
</evidence>
<comment type="caution">
    <text evidence="2">The sequence shown here is derived from an EMBL/GenBank/DDBJ whole genome shotgun (WGS) entry which is preliminary data.</text>
</comment>
<accession>A0AAQ4EYS1</accession>
<evidence type="ECO:0000259" key="1">
    <source>
        <dbReference type="PROSITE" id="PS50822"/>
    </source>
</evidence>
<protein>
    <recommendedName>
        <fullName evidence="1">Piwi domain-containing protein</fullName>
    </recommendedName>
</protein>
<proteinExistence type="predicted"/>
<dbReference type="EMBL" id="JARKHS020009367">
    <property type="protein sequence ID" value="KAK8779930.1"/>
    <property type="molecule type" value="Genomic_DNA"/>
</dbReference>
<keyword evidence="3" id="KW-1185">Reference proteome</keyword>
<dbReference type="InterPro" id="IPR036397">
    <property type="entry name" value="RNaseH_sf"/>
</dbReference>
<dbReference type="InterPro" id="IPR003165">
    <property type="entry name" value="Piwi"/>
</dbReference>
<dbReference type="Proteomes" id="UP001321473">
    <property type="component" value="Unassembled WGS sequence"/>
</dbReference>
<dbReference type="SUPFAM" id="SSF53098">
    <property type="entry name" value="Ribonuclease H-like"/>
    <property type="match status" value="1"/>
</dbReference>
<dbReference type="AlphaFoldDB" id="A0AAQ4EYS1"/>
<evidence type="ECO:0000313" key="3">
    <source>
        <dbReference type="Proteomes" id="UP001321473"/>
    </source>
</evidence>
<organism evidence="2 3">
    <name type="scientific">Amblyomma americanum</name>
    <name type="common">Lone star tick</name>
    <dbReference type="NCBI Taxonomy" id="6943"/>
    <lineage>
        <taxon>Eukaryota</taxon>
        <taxon>Metazoa</taxon>
        <taxon>Ecdysozoa</taxon>
        <taxon>Arthropoda</taxon>
        <taxon>Chelicerata</taxon>
        <taxon>Arachnida</taxon>
        <taxon>Acari</taxon>
        <taxon>Parasitiformes</taxon>
        <taxon>Ixodida</taxon>
        <taxon>Ixodoidea</taxon>
        <taxon>Ixodidae</taxon>
        <taxon>Amblyomminae</taxon>
        <taxon>Amblyomma</taxon>
    </lineage>
</organism>
<dbReference type="Pfam" id="PF02171">
    <property type="entry name" value="Piwi"/>
    <property type="match status" value="1"/>
</dbReference>
<dbReference type="GO" id="GO:0003676">
    <property type="term" value="F:nucleic acid binding"/>
    <property type="evidence" value="ECO:0007669"/>
    <property type="project" value="InterPro"/>
</dbReference>
<dbReference type="InterPro" id="IPR012337">
    <property type="entry name" value="RNaseH-like_sf"/>
</dbReference>
<dbReference type="Gene3D" id="3.30.420.10">
    <property type="entry name" value="Ribonuclease H-like superfamily/Ribonuclease H"/>
    <property type="match status" value="1"/>
</dbReference>
<dbReference type="PROSITE" id="PS50822">
    <property type="entry name" value="PIWI"/>
    <property type="match status" value="1"/>
</dbReference>
<feature type="domain" description="Piwi" evidence="1">
    <location>
        <begin position="1"/>
        <end position="40"/>
    </location>
</feature>